<keyword evidence="6" id="KW-0238">DNA-binding</keyword>
<dbReference type="GO" id="GO:0005634">
    <property type="term" value="C:nucleus"/>
    <property type="evidence" value="ECO:0007669"/>
    <property type="project" value="UniProtKB-SubCell"/>
</dbReference>
<comment type="subcellular location">
    <subcellularLocation>
        <location evidence="1">Nucleus</location>
    </subcellularLocation>
</comment>
<dbReference type="InterPro" id="IPR012337">
    <property type="entry name" value="RNaseH-like_sf"/>
</dbReference>
<dbReference type="Proteomes" id="UP001460270">
    <property type="component" value="Unassembled WGS sequence"/>
</dbReference>
<dbReference type="AlphaFoldDB" id="A0AAW0NZB3"/>
<dbReference type="InterPro" id="IPR036236">
    <property type="entry name" value="Znf_C2H2_sf"/>
</dbReference>
<keyword evidence="8" id="KW-0539">Nucleus</keyword>
<evidence type="ECO:0000256" key="8">
    <source>
        <dbReference type="ARBA" id="ARBA00023242"/>
    </source>
</evidence>
<evidence type="ECO:0000256" key="2">
    <source>
        <dbReference type="ARBA" id="ARBA00022723"/>
    </source>
</evidence>
<dbReference type="SUPFAM" id="SSF57667">
    <property type="entry name" value="beta-beta-alpha zinc fingers"/>
    <property type="match status" value="1"/>
</dbReference>
<keyword evidence="2" id="KW-0479">Metal-binding</keyword>
<dbReference type="PANTHER" id="PTHR46481:SF10">
    <property type="entry name" value="ZINC FINGER BED DOMAIN-CONTAINING PROTEIN 39"/>
    <property type="match status" value="1"/>
</dbReference>
<dbReference type="GO" id="GO:0046983">
    <property type="term" value="F:protein dimerization activity"/>
    <property type="evidence" value="ECO:0007669"/>
    <property type="project" value="InterPro"/>
</dbReference>
<evidence type="ECO:0000313" key="12">
    <source>
        <dbReference type="Proteomes" id="UP001460270"/>
    </source>
</evidence>
<name>A0AAW0NZB3_9GOBI</name>
<keyword evidence="4" id="KW-0862">Zinc</keyword>
<sequence length="539" mass="61252">MAVHSPVWAYFSVSETDNSLAICKSCSTEVPRGGKKSKCFNTTNLISHLKLHHQELWKDYEAAAGAKSKANTNKRKGTGLVAIDEAFEKQRKFDRKDPRAKALDEKIMHFIAFGDQPFTVVEDMGFRLLMQHLEPRYQIPSRRYFSDSCLPVLYDHIANYIHTLLGKKQADYISFYHGHMDKRCQSSEHAEFDCAVVRRRFQLAQNNFALTRTSRITHSRRNKPGFRGDLAVHEAVLSQRSISDCIAIGRKMVGHFKHSQVATRALVDLQTKLGMKPARLQQDVSTRWNSTFYMLRSLLQQKRALAAYGVDHSLPTLNPMQWSLIENMLTILDPCEQLTRDICKATSTTADVIPAVQALKRLLHKTVATDHGVKTSKTTLLESINTRFNHVDDEPLYFLATILDPRYKDRYFTSATKQQAKKLVLEKMNTQQRQHTHVLTAPRNLLKHLLNIGEPTKTRFPDLAELARKYLSAPCTSVDSERLFSAAANVMDEKRNRVSDHSLLRKVGARCRAAAPPPPEKSAKVTQASVLNGCWTKPR</sequence>
<dbReference type="Pfam" id="PF02892">
    <property type="entry name" value="zf-BED"/>
    <property type="match status" value="1"/>
</dbReference>
<dbReference type="SUPFAM" id="SSF53098">
    <property type="entry name" value="Ribonuclease H-like"/>
    <property type="match status" value="1"/>
</dbReference>
<dbReference type="GO" id="GO:0009791">
    <property type="term" value="P:post-embryonic development"/>
    <property type="evidence" value="ECO:0007669"/>
    <property type="project" value="UniProtKB-ARBA"/>
</dbReference>
<evidence type="ECO:0000256" key="9">
    <source>
        <dbReference type="PROSITE-ProRule" id="PRU00027"/>
    </source>
</evidence>
<evidence type="ECO:0000256" key="1">
    <source>
        <dbReference type="ARBA" id="ARBA00004123"/>
    </source>
</evidence>
<evidence type="ECO:0000256" key="6">
    <source>
        <dbReference type="ARBA" id="ARBA00023125"/>
    </source>
</evidence>
<gene>
    <name evidence="11" type="ORF">WMY93_013084</name>
</gene>
<evidence type="ECO:0000256" key="5">
    <source>
        <dbReference type="ARBA" id="ARBA00023015"/>
    </source>
</evidence>
<dbReference type="InterPro" id="IPR052035">
    <property type="entry name" value="ZnF_BED_domain_contain"/>
</dbReference>
<accession>A0AAW0NZB3</accession>
<comment type="caution">
    <text evidence="11">The sequence shown here is derived from an EMBL/GenBank/DDBJ whole genome shotgun (WGS) entry which is preliminary data.</text>
</comment>
<reference evidence="12" key="1">
    <citation type="submission" date="2024-04" db="EMBL/GenBank/DDBJ databases">
        <title>Salinicola lusitanus LLJ914,a marine bacterium isolated from the Okinawa Trough.</title>
        <authorList>
            <person name="Li J."/>
        </authorList>
    </citation>
    <scope>NUCLEOTIDE SEQUENCE [LARGE SCALE GENOMIC DNA]</scope>
</reference>
<protein>
    <recommendedName>
        <fullName evidence="10">BED-type domain-containing protein</fullName>
    </recommendedName>
</protein>
<dbReference type="GO" id="GO:0008270">
    <property type="term" value="F:zinc ion binding"/>
    <property type="evidence" value="ECO:0007669"/>
    <property type="project" value="UniProtKB-KW"/>
</dbReference>
<dbReference type="GO" id="GO:0003677">
    <property type="term" value="F:DNA binding"/>
    <property type="evidence" value="ECO:0007669"/>
    <property type="project" value="UniProtKB-KW"/>
</dbReference>
<evidence type="ECO:0000256" key="3">
    <source>
        <dbReference type="ARBA" id="ARBA00022771"/>
    </source>
</evidence>
<dbReference type="InterPro" id="IPR008906">
    <property type="entry name" value="HATC_C_dom"/>
</dbReference>
<dbReference type="PROSITE" id="PS50808">
    <property type="entry name" value="ZF_BED"/>
    <property type="match status" value="1"/>
</dbReference>
<evidence type="ECO:0000256" key="4">
    <source>
        <dbReference type="ARBA" id="ARBA00022833"/>
    </source>
</evidence>
<dbReference type="EMBL" id="JBBPFD010000009">
    <property type="protein sequence ID" value="KAK7912873.1"/>
    <property type="molecule type" value="Genomic_DNA"/>
</dbReference>
<dbReference type="SUPFAM" id="SSF140996">
    <property type="entry name" value="Hermes dimerisation domain"/>
    <property type="match status" value="1"/>
</dbReference>
<dbReference type="Pfam" id="PF05699">
    <property type="entry name" value="Dimer_Tnp_hAT"/>
    <property type="match status" value="1"/>
</dbReference>
<keyword evidence="3 9" id="KW-0863">Zinc-finger</keyword>
<dbReference type="SMART" id="SM00614">
    <property type="entry name" value="ZnF_BED"/>
    <property type="match status" value="1"/>
</dbReference>
<organism evidence="11 12">
    <name type="scientific">Mugilogobius chulae</name>
    <name type="common">yellowstripe goby</name>
    <dbReference type="NCBI Taxonomy" id="88201"/>
    <lineage>
        <taxon>Eukaryota</taxon>
        <taxon>Metazoa</taxon>
        <taxon>Chordata</taxon>
        <taxon>Craniata</taxon>
        <taxon>Vertebrata</taxon>
        <taxon>Euteleostomi</taxon>
        <taxon>Actinopterygii</taxon>
        <taxon>Neopterygii</taxon>
        <taxon>Teleostei</taxon>
        <taxon>Neoteleostei</taxon>
        <taxon>Acanthomorphata</taxon>
        <taxon>Gobiaria</taxon>
        <taxon>Gobiiformes</taxon>
        <taxon>Gobioidei</taxon>
        <taxon>Gobiidae</taxon>
        <taxon>Gobionellinae</taxon>
        <taxon>Mugilogobius</taxon>
    </lineage>
</organism>
<evidence type="ECO:0000256" key="7">
    <source>
        <dbReference type="ARBA" id="ARBA00023163"/>
    </source>
</evidence>
<dbReference type="PANTHER" id="PTHR46481">
    <property type="entry name" value="ZINC FINGER BED DOMAIN-CONTAINING PROTEIN 4"/>
    <property type="match status" value="1"/>
</dbReference>
<feature type="domain" description="BED-type" evidence="10">
    <location>
        <begin position="2"/>
        <end position="60"/>
    </location>
</feature>
<dbReference type="InterPro" id="IPR003656">
    <property type="entry name" value="Znf_BED"/>
</dbReference>
<keyword evidence="12" id="KW-1185">Reference proteome</keyword>
<evidence type="ECO:0000259" key="10">
    <source>
        <dbReference type="PROSITE" id="PS50808"/>
    </source>
</evidence>
<proteinExistence type="predicted"/>
<evidence type="ECO:0000313" key="11">
    <source>
        <dbReference type="EMBL" id="KAK7912873.1"/>
    </source>
</evidence>
<keyword evidence="5" id="KW-0805">Transcription regulation</keyword>
<keyword evidence="7" id="KW-0804">Transcription</keyword>